<evidence type="ECO:0000256" key="6">
    <source>
        <dbReference type="ARBA" id="ARBA00022917"/>
    </source>
</evidence>
<dbReference type="OrthoDB" id="68056at2759"/>
<dbReference type="InterPro" id="IPR014729">
    <property type="entry name" value="Rossmann-like_a/b/a_fold"/>
</dbReference>
<proteinExistence type="inferred from homology"/>
<dbReference type="PANTHER" id="PTHR11956">
    <property type="entry name" value="ARGINYL-TRNA SYNTHETASE"/>
    <property type="match status" value="1"/>
</dbReference>
<dbReference type="GO" id="GO:0004814">
    <property type="term" value="F:arginine-tRNA ligase activity"/>
    <property type="evidence" value="ECO:0007669"/>
    <property type="project" value="UniProtKB-EC"/>
</dbReference>
<dbReference type="GO" id="GO:0032543">
    <property type="term" value="P:mitochondrial translation"/>
    <property type="evidence" value="ECO:0007669"/>
    <property type="project" value="TreeGrafter"/>
</dbReference>
<evidence type="ECO:0000256" key="3">
    <source>
        <dbReference type="ARBA" id="ARBA00022598"/>
    </source>
</evidence>
<dbReference type="InterPro" id="IPR035684">
    <property type="entry name" value="ArgRS_core"/>
</dbReference>
<dbReference type="Pfam" id="PF00750">
    <property type="entry name" value="tRNA-synt_1d"/>
    <property type="match status" value="1"/>
</dbReference>
<comment type="caution">
    <text evidence="13">The sequence shown here is derived from an EMBL/GenBank/DDBJ whole genome shotgun (WGS) entry which is preliminary data.</text>
</comment>
<dbReference type="GO" id="GO:0005524">
    <property type="term" value="F:ATP binding"/>
    <property type="evidence" value="ECO:0007669"/>
    <property type="project" value="UniProtKB-KW"/>
</dbReference>
<evidence type="ECO:0000256" key="7">
    <source>
        <dbReference type="ARBA" id="ARBA00023146"/>
    </source>
</evidence>
<evidence type="ECO:0000256" key="9">
    <source>
        <dbReference type="ARBA" id="ARBA00049339"/>
    </source>
</evidence>
<dbReference type="GO" id="GO:0005739">
    <property type="term" value="C:mitochondrion"/>
    <property type="evidence" value="ECO:0007669"/>
    <property type="project" value="TreeGrafter"/>
</dbReference>
<sequence>MASFFRWRIANKVIPLISESIPCEKLIGPSTISSFVRINKFKSQQPQLFLPWKALTSALPQTNDLRSPNELVKLLRNQGLPTAEGFVDITLCQQPLSVVFTVDKHVFSKIILTDICANDEIIAKSSCLFQDISPKKVLVHCWSPKIGEIFKMSHFRSAIHSSFIANISKVAGHDVTKIIHTGDWGLESAATLFKFHQLDVKEQTNNLTAEHLFKISKNAKLQFEDDLNFKNDVKSYFEKMTKGDQDLVSEWNYLRDIFLKHYNSIYKKIGLTFDDTLFDSSYSAEIEEICKDLLKKNLVTIQEDQQVKVNVDVKKTENIFPDNEIDPFVYRLGRSIFSASHWKKKHNFDIMYYVAPTTESNFISLLIPVMKELGLDWSDSLHHVKLWNIGHFDKKRKNKGAEFFMNQAKQFTIEMLKRDLHMPEEEITSEMAEVLSLTSLIVNDMMHKRSTDYDFSWKDILSLSKKSGASLQFCHAGLKGLQEDSEFIFKVDIDTSPLTENVAHNLIKHLSRFDEEVYSSYLNLEPRVLLEYLFSLWYYTDKATNVLKLDIKDDRLIVIKARLMLLEAAQKTLQKGLHLLGVTPFETNYTPPDFIRE</sequence>
<comment type="function">
    <text evidence="10">Catalyzes the attachment of arginine to tRNA(Arg) in a two-step reaction: arginine is first activated by ATP to form Arg-AMP and then transferred to the acceptor end of tRNA(Arg).</text>
</comment>
<keyword evidence="7 11" id="KW-0030">Aminoacyl-tRNA synthetase</keyword>
<comment type="catalytic activity">
    <reaction evidence="9">
        <text>tRNA(Arg) + L-arginine + ATP = L-arginyl-tRNA(Arg) + AMP + diphosphate</text>
        <dbReference type="Rhea" id="RHEA:20301"/>
        <dbReference type="Rhea" id="RHEA-COMP:9658"/>
        <dbReference type="Rhea" id="RHEA-COMP:9673"/>
        <dbReference type="ChEBI" id="CHEBI:30616"/>
        <dbReference type="ChEBI" id="CHEBI:32682"/>
        <dbReference type="ChEBI" id="CHEBI:33019"/>
        <dbReference type="ChEBI" id="CHEBI:78442"/>
        <dbReference type="ChEBI" id="CHEBI:78513"/>
        <dbReference type="ChEBI" id="CHEBI:456215"/>
        <dbReference type="EC" id="6.1.1.19"/>
    </reaction>
</comment>
<keyword evidence="6 11" id="KW-0648">Protein biosynthesis</keyword>
<dbReference type="Pfam" id="PF05746">
    <property type="entry name" value="DALR_1"/>
    <property type="match status" value="1"/>
</dbReference>
<dbReference type="SUPFAM" id="SSF52374">
    <property type="entry name" value="Nucleotidylyl transferase"/>
    <property type="match status" value="1"/>
</dbReference>
<keyword evidence="4 11" id="KW-0547">Nucleotide-binding</keyword>
<evidence type="ECO:0000256" key="2">
    <source>
        <dbReference type="ARBA" id="ARBA00012837"/>
    </source>
</evidence>
<dbReference type="InterPro" id="IPR008909">
    <property type="entry name" value="DALR_anticod-bd"/>
</dbReference>
<dbReference type="InterPro" id="IPR001278">
    <property type="entry name" value="Arg-tRNA-ligase"/>
</dbReference>
<dbReference type="GO" id="GO:0006420">
    <property type="term" value="P:arginyl-tRNA aminoacylation"/>
    <property type="evidence" value="ECO:0007669"/>
    <property type="project" value="InterPro"/>
</dbReference>
<evidence type="ECO:0000256" key="4">
    <source>
        <dbReference type="ARBA" id="ARBA00022741"/>
    </source>
</evidence>
<dbReference type="InterPro" id="IPR009080">
    <property type="entry name" value="tRNAsynth_Ia_anticodon-bd"/>
</dbReference>
<protein>
    <recommendedName>
        <fullName evidence="8">Probable arginine--tRNA ligase, mitochondrial</fullName>
        <ecNumber evidence="2">6.1.1.19</ecNumber>
    </recommendedName>
</protein>
<evidence type="ECO:0000256" key="1">
    <source>
        <dbReference type="ARBA" id="ARBA00005594"/>
    </source>
</evidence>
<reference evidence="13 14" key="1">
    <citation type="journal article" date="2019" name="Sci. Rep.">
        <title>Orb-weaving spider Araneus ventricosus genome elucidates the spidroin gene catalogue.</title>
        <authorList>
            <person name="Kono N."/>
            <person name="Nakamura H."/>
            <person name="Ohtoshi R."/>
            <person name="Moran D.A.P."/>
            <person name="Shinohara A."/>
            <person name="Yoshida Y."/>
            <person name="Fujiwara M."/>
            <person name="Mori M."/>
            <person name="Tomita M."/>
            <person name="Arakawa K."/>
        </authorList>
    </citation>
    <scope>NUCLEOTIDE SEQUENCE [LARGE SCALE GENOMIC DNA]</scope>
</reference>
<organism evidence="13 14">
    <name type="scientific">Araneus ventricosus</name>
    <name type="common">Orbweaver spider</name>
    <name type="synonym">Epeira ventricosa</name>
    <dbReference type="NCBI Taxonomy" id="182803"/>
    <lineage>
        <taxon>Eukaryota</taxon>
        <taxon>Metazoa</taxon>
        <taxon>Ecdysozoa</taxon>
        <taxon>Arthropoda</taxon>
        <taxon>Chelicerata</taxon>
        <taxon>Arachnida</taxon>
        <taxon>Araneae</taxon>
        <taxon>Araneomorphae</taxon>
        <taxon>Entelegynae</taxon>
        <taxon>Araneoidea</taxon>
        <taxon>Araneidae</taxon>
        <taxon>Araneus</taxon>
    </lineage>
</organism>
<dbReference type="PANTHER" id="PTHR11956:SF11">
    <property type="entry name" value="ARGININE--TRNA LIGASE, MITOCHONDRIAL-RELATED"/>
    <property type="match status" value="1"/>
</dbReference>
<comment type="similarity">
    <text evidence="1 11">Belongs to the class-I aminoacyl-tRNA synthetase family.</text>
</comment>
<dbReference type="SMART" id="SM00836">
    <property type="entry name" value="DALR_1"/>
    <property type="match status" value="1"/>
</dbReference>
<evidence type="ECO:0000256" key="11">
    <source>
        <dbReference type="RuleBase" id="RU363038"/>
    </source>
</evidence>
<evidence type="ECO:0000313" key="13">
    <source>
        <dbReference type="EMBL" id="GBL93604.1"/>
    </source>
</evidence>
<name>A0A4Y2BQY7_ARAVE</name>
<dbReference type="Proteomes" id="UP000499080">
    <property type="component" value="Unassembled WGS sequence"/>
</dbReference>
<evidence type="ECO:0000313" key="14">
    <source>
        <dbReference type="Proteomes" id="UP000499080"/>
    </source>
</evidence>
<evidence type="ECO:0000256" key="10">
    <source>
        <dbReference type="ARBA" id="ARBA00049595"/>
    </source>
</evidence>
<feature type="domain" description="DALR anticodon binding" evidence="12">
    <location>
        <begin position="471"/>
        <end position="584"/>
    </location>
</feature>
<evidence type="ECO:0000256" key="5">
    <source>
        <dbReference type="ARBA" id="ARBA00022840"/>
    </source>
</evidence>
<dbReference type="Gene3D" id="3.40.50.620">
    <property type="entry name" value="HUPs"/>
    <property type="match status" value="1"/>
</dbReference>
<dbReference type="AlphaFoldDB" id="A0A4Y2BQY7"/>
<dbReference type="EMBL" id="BGPR01000095">
    <property type="protein sequence ID" value="GBL93604.1"/>
    <property type="molecule type" value="Genomic_DNA"/>
</dbReference>
<keyword evidence="3 11" id="KW-0436">Ligase</keyword>
<accession>A0A4Y2BQY7</accession>
<dbReference type="SUPFAM" id="SSF47323">
    <property type="entry name" value="Anticodon-binding domain of a subclass of class I aminoacyl-tRNA synthetases"/>
    <property type="match status" value="1"/>
</dbReference>
<keyword evidence="14" id="KW-1185">Reference proteome</keyword>
<dbReference type="EC" id="6.1.1.19" evidence="2"/>
<evidence type="ECO:0000256" key="8">
    <source>
        <dbReference type="ARBA" id="ARBA00039495"/>
    </source>
</evidence>
<gene>
    <name evidence="13" type="primary">Rars2</name>
    <name evidence="13" type="ORF">AVEN_25606_1</name>
</gene>
<evidence type="ECO:0000259" key="12">
    <source>
        <dbReference type="SMART" id="SM00836"/>
    </source>
</evidence>
<dbReference type="Gene3D" id="1.10.730.10">
    <property type="entry name" value="Isoleucyl-tRNA Synthetase, Domain 1"/>
    <property type="match status" value="1"/>
</dbReference>
<keyword evidence="5 11" id="KW-0067">ATP-binding</keyword>